<dbReference type="AlphaFoldDB" id="A0A9Q0KM73"/>
<keyword evidence="3" id="KW-1185">Reference proteome</keyword>
<reference evidence="2" key="1">
    <citation type="journal article" date="2023" name="Plant J.">
        <title>The genome of the king protea, Protea cynaroides.</title>
        <authorList>
            <person name="Chang J."/>
            <person name="Duong T.A."/>
            <person name="Schoeman C."/>
            <person name="Ma X."/>
            <person name="Roodt D."/>
            <person name="Barker N."/>
            <person name="Li Z."/>
            <person name="Van de Peer Y."/>
            <person name="Mizrachi E."/>
        </authorList>
    </citation>
    <scope>NUCLEOTIDE SEQUENCE</scope>
    <source>
        <tissue evidence="2">Young leaves</tissue>
    </source>
</reference>
<feature type="compositionally biased region" description="Basic and acidic residues" evidence="1">
    <location>
        <begin position="35"/>
        <end position="47"/>
    </location>
</feature>
<dbReference type="EMBL" id="JAMYWD010000004">
    <property type="protein sequence ID" value="KAJ4973097.1"/>
    <property type="molecule type" value="Genomic_DNA"/>
</dbReference>
<accession>A0A9Q0KM73</accession>
<proteinExistence type="predicted"/>
<evidence type="ECO:0000256" key="1">
    <source>
        <dbReference type="SAM" id="MobiDB-lite"/>
    </source>
</evidence>
<dbReference type="Proteomes" id="UP001141806">
    <property type="component" value="Unassembled WGS sequence"/>
</dbReference>
<name>A0A9Q0KM73_9MAGN</name>
<comment type="caution">
    <text evidence="2">The sequence shown here is derived from an EMBL/GenBank/DDBJ whole genome shotgun (WGS) entry which is preliminary data.</text>
</comment>
<protein>
    <submittedName>
        <fullName evidence="2">Uncharacterized protein</fullName>
    </submittedName>
</protein>
<evidence type="ECO:0000313" key="3">
    <source>
        <dbReference type="Proteomes" id="UP001141806"/>
    </source>
</evidence>
<sequence length="163" mass="19318">MTRILTLNTEGQRKKKKITQDLLSQSIDSLLSQSTEKKKEKKTHTFGEESDEASLEENPNLWGRNCNPWQYWTMMLKDKPRVVALLIHFPSFFFVFWSCDCLCRPLVSHRRVASKGSHHHCYHHCYHLKENLAFSLNEHKVTSLYIFRRPSFTTRTRSYLLIS</sequence>
<organism evidence="2 3">
    <name type="scientific">Protea cynaroides</name>
    <dbReference type="NCBI Taxonomy" id="273540"/>
    <lineage>
        <taxon>Eukaryota</taxon>
        <taxon>Viridiplantae</taxon>
        <taxon>Streptophyta</taxon>
        <taxon>Embryophyta</taxon>
        <taxon>Tracheophyta</taxon>
        <taxon>Spermatophyta</taxon>
        <taxon>Magnoliopsida</taxon>
        <taxon>Proteales</taxon>
        <taxon>Proteaceae</taxon>
        <taxon>Protea</taxon>
    </lineage>
</organism>
<evidence type="ECO:0000313" key="2">
    <source>
        <dbReference type="EMBL" id="KAJ4973097.1"/>
    </source>
</evidence>
<gene>
    <name evidence="2" type="ORF">NE237_006271</name>
</gene>
<feature type="region of interest" description="Disordered" evidence="1">
    <location>
        <begin position="34"/>
        <end position="53"/>
    </location>
</feature>